<accession>A0A1H5Y886</accession>
<dbReference type="InterPro" id="IPR011990">
    <property type="entry name" value="TPR-like_helical_dom_sf"/>
</dbReference>
<dbReference type="PANTHER" id="PTHR44943:SF4">
    <property type="entry name" value="TPR REPEAT-CONTAINING PROTEIN MJ0798"/>
    <property type="match status" value="1"/>
</dbReference>
<keyword evidence="4" id="KW-0732">Signal</keyword>
<dbReference type="SMART" id="SM00028">
    <property type="entry name" value="TPR"/>
    <property type="match status" value="4"/>
</dbReference>
<evidence type="ECO:0000313" key="6">
    <source>
        <dbReference type="Proteomes" id="UP000236736"/>
    </source>
</evidence>
<dbReference type="InterPro" id="IPR051685">
    <property type="entry name" value="Ycf3/AcsC/BcsC/TPR_MFPF"/>
</dbReference>
<gene>
    <name evidence="5" type="ORF">SAMN03080598_02861</name>
</gene>
<organism evidence="5 6">
    <name type="scientific">Algoriphagus boritolerans DSM 17298 = JCM 18970</name>
    <dbReference type="NCBI Taxonomy" id="1120964"/>
    <lineage>
        <taxon>Bacteria</taxon>
        <taxon>Pseudomonadati</taxon>
        <taxon>Bacteroidota</taxon>
        <taxon>Cytophagia</taxon>
        <taxon>Cytophagales</taxon>
        <taxon>Cyclobacteriaceae</taxon>
        <taxon>Algoriphagus</taxon>
    </lineage>
</organism>
<keyword evidence="1" id="KW-0677">Repeat</keyword>
<dbReference type="EMBL" id="FNVR01000017">
    <property type="protein sequence ID" value="SEG19877.1"/>
    <property type="molecule type" value="Genomic_DNA"/>
</dbReference>
<feature type="repeat" description="TPR" evidence="3">
    <location>
        <begin position="88"/>
        <end position="121"/>
    </location>
</feature>
<protein>
    <submittedName>
        <fullName evidence="5">Tetratricopeptide repeat-containing protein</fullName>
    </submittedName>
</protein>
<name>A0A1H5Y886_9BACT</name>
<feature type="repeat" description="TPR" evidence="3">
    <location>
        <begin position="156"/>
        <end position="189"/>
    </location>
</feature>
<feature type="chain" id="PRO_5009290261" evidence="4">
    <location>
        <begin position="22"/>
        <end position="224"/>
    </location>
</feature>
<dbReference type="PANTHER" id="PTHR44943">
    <property type="entry name" value="CELLULOSE SYNTHASE OPERON PROTEIN C"/>
    <property type="match status" value="1"/>
</dbReference>
<feature type="signal peptide" evidence="4">
    <location>
        <begin position="1"/>
        <end position="21"/>
    </location>
</feature>
<dbReference type="Proteomes" id="UP000236736">
    <property type="component" value="Unassembled WGS sequence"/>
</dbReference>
<reference evidence="6" key="1">
    <citation type="submission" date="2016-10" db="EMBL/GenBank/DDBJ databases">
        <authorList>
            <person name="Varghese N."/>
            <person name="Submissions S."/>
        </authorList>
    </citation>
    <scope>NUCLEOTIDE SEQUENCE [LARGE SCALE GENOMIC DNA]</scope>
    <source>
        <strain evidence="6">DSM 17298</strain>
    </source>
</reference>
<dbReference type="PROSITE" id="PS50005">
    <property type="entry name" value="TPR"/>
    <property type="match status" value="3"/>
</dbReference>
<sequence>MKRTTHILTILSFLLFLFSCAANPVEIEALYNSGKYEQTISEINKRLFFHVKDVKFLHMRARSFEELKQYDEAIKDYERIISIDPNYAQAHAGIGKILFDKKHYAQAELYILRASSIDPENFEILYLAGRCELMLEKWDKAERFLKLAEKMNPDFAQTYFYTGMARANRGEVEGAAVSFNSYVNKDPNNLVARYNRGFAMMKSSMTKIVTHWDNYNACEIPSDQ</sequence>
<dbReference type="AlphaFoldDB" id="A0A1H5Y886"/>
<dbReference type="SUPFAM" id="SSF48452">
    <property type="entry name" value="TPR-like"/>
    <property type="match status" value="1"/>
</dbReference>
<keyword evidence="2 3" id="KW-0802">TPR repeat</keyword>
<dbReference type="RefSeq" id="WP_103925505.1">
    <property type="nucleotide sequence ID" value="NZ_FNVR01000017.1"/>
</dbReference>
<keyword evidence="6" id="KW-1185">Reference proteome</keyword>
<dbReference type="PROSITE" id="PS51257">
    <property type="entry name" value="PROKAR_LIPOPROTEIN"/>
    <property type="match status" value="1"/>
</dbReference>
<evidence type="ECO:0000256" key="1">
    <source>
        <dbReference type="ARBA" id="ARBA00022737"/>
    </source>
</evidence>
<evidence type="ECO:0000256" key="2">
    <source>
        <dbReference type="ARBA" id="ARBA00022803"/>
    </source>
</evidence>
<evidence type="ECO:0000313" key="5">
    <source>
        <dbReference type="EMBL" id="SEG19877.1"/>
    </source>
</evidence>
<dbReference type="Pfam" id="PF13414">
    <property type="entry name" value="TPR_11"/>
    <property type="match status" value="1"/>
</dbReference>
<dbReference type="InterPro" id="IPR019734">
    <property type="entry name" value="TPR_rpt"/>
</dbReference>
<feature type="repeat" description="TPR" evidence="3">
    <location>
        <begin position="54"/>
        <end position="87"/>
    </location>
</feature>
<proteinExistence type="predicted"/>
<dbReference type="Gene3D" id="1.25.40.10">
    <property type="entry name" value="Tetratricopeptide repeat domain"/>
    <property type="match status" value="2"/>
</dbReference>
<dbReference type="OrthoDB" id="1253698at2"/>
<dbReference type="Pfam" id="PF13432">
    <property type="entry name" value="TPR_16"/>
    <property type="match status" value="1"/>
</dbReference>
<evidence type="ECO:0000256" key="3">
    <source>
        <dbReference type="PROSITE-ProRule" id="PRU00339"/>
    </source>
</evidence>
<evidence type="ECO:0000256" key="4">
    <source>
        <dbReference type="SAM" id="SignalP"/>
    </source>
</evidence>
<dbReference type="STRING" id="1120964.GCA_001313265_05152"/>